<keyword evidence="3" id="KW-0813">Transport</keyword>
<proteinExistence type="inferred from homology"/>
<accession>A0ABS7A8C7</accession>
<evidence type="ECO:0000256" key="8">
    <source>
        <dbReference type="SAM" id="Phobius"/>
    </source>
</evidence>
<dbReference type="Proteomes" id="UP001196565">
    <property type="component" value="Unassembled WGS sequence"/>
</dbReference>
<keyword evidence="12" id="KW-1185">Reference proteome</keyword>
<reference evidence="11 12" key="1">
    <citation type="submission" date="2021-07" db="EMBL/GenBank/DDBJ databases">
        <authorList>
            <person name="So Y."/>
        </authorList>
    </citation>
    <scope>NUCLEOTIDE SEQUENCE [LARGE SCALE GENOMIC DNA]</scope>
    <source>
        <strain evidence="11 12">HJA6</strain>
    </source>
</reference>
<feature type="transmembrane region" description="Helical" evidence="8">
    <location>
        <begin position="320"/>
        <end position="346"/>
    </location>
</feature>
<keyword evidence="11" id="KW-0449">Lipoprotein</keyword>
<keyword evidence="6 8" id="KW-1133">Transmembrane helix</keyword>
<evidence type="ECO:0000256" key="1">
    <source>
        <dbReference type="ARBA" id="ARBA00004651"/>
    </source>
</evidence>
<dbReference type="EMBL" id="JAHYBZ010000002">
    <property type="protein sequence ID" value="MBW6397580.1"/>
    <property type="molecule type" value="Genomic_DNA"/>
</dbReference>
<evidence type="ECO:0000256" key="5">
    <source>
        <dbReference type="ARBA" id="ARBA00022692"/>
    </source>
</evidence>
<keyword evidence="5 8" id="KW-0812">Transmembrane</keyword>
<keyword evidence="4" id="KW-1003">Cell membrane</keyword>
<organism evidence="11 12">
    <name type="scientific">Roseomonas alba</name>
    <dbReference type="NCBI Taxonomy" id="2846776"/>
    <lineage>
        <taxon>Bacteria</taxon>
        <taxon>Pseudomonadati</taxon>
        <taxon>Pseudomonadota</taxon>
        <taxon>Alphaproteobacteria</taxon>
        <taxon>Acetobacterales</taxon>
        <taxon>Roseomonadaceae</taxon>
        <taxon>Roseomonas</taxon>
    </lineage>
</organism>
<dbReference type="Pfam" id="PF02687">
    <property type="entry name" value="FtsX"/>
    <property type="match status" value="1"/>
</dbReference>
<evidence type="ECO:0000256" key="3">
    <source>
        <dbReference type="ARBA" id="ARBA00022448"/>
    </source>
</evidence>
<evidence type="ECO:0000256" key="6">
    <source>
        <dbReference type="ARBA" id="ARBA00022989"/>
    </source>
</evidence>
<feature type="domain" description="ABC3 transporter permease C-terminal" evidence="9">
    <location>
        <begin position="278"/>
        <end position="411"/>
    </location>
</feature>
<comment type="similarity">
    <text evidence="2">Belongs to the ABC-4 integral membrane protein family. LolC/E subfamily.</text>
</comment>
<feature type="transmembrane region" description="Helical" evidence="8">
    <location>
        <begin position="384"/>
        <end position="401"/>
    </location>
</feature>
<dbReference type="InterPro" id="IPR025857">
    <property type="entry name" value="MacB_PCD"/>
</dbReference>
<dbReference type="InterPro" id="IPR051447">
    <property type="entry name" value="Lipoprotein-release_system"/>
</dbReference>
<feature type="transmembrane region" description="Helical" evidence="8">
    <location>
        <begin position="22"/>
        <end position="48"/>
    </location>
</feature>
<feature type="domain" description="MacB-like periplasmic core" evidence="10">
    <location>
        <begin position="29"/>
        <end position="246"/>
    </location>
</feature>
<sequence length="418" mass="44442">MFNAFERAVAFRYLRARKGERFISVTAIFSLLGIMLGVATLIVVTSVMNGFRQDLMTRIIGLNGHLIVQPERGRALEGYEAIAARIAGLSGVAQVAPVVDGQVLLSSQAGGAGAAQLRGLPPEVLRARPVLDRGIRLGSLEEFGADPDSVVIGGRLAQRLRLQPGDTVTLTLPQARGGDFSAAPRQRALRVVATFDVGMPEVDSRTIFVPLATAQSLFALGDAVSEVEVMVTDPAHVAPVTSEIRAALAGQPLRVADWQRTNSSIYAAMLVERNVMFLILTLIVLVAAFNIVSSLTMLVKDKGRDIAILRTMGAKRGAVLRIFLLCGATIGCGGTLLGFALGLGIATNFDALRRGLLWLESTGLFGAELRFLIGLPSVVDPQEVGIILALGLGLSLLATLWPSWRAARIDPAEALRHG</sequence>
<evidence type="ECO:0000313" key="12">
    <source>
        <dbReference type="Proteomes" id="UP001196565"/>
    </source>
</evidence>
<evidence type="ECO:0000256" key="4">
    <source>
        <dbReference type="ARBA" id="ARBA00022475"/>
    </source>
</evidence>
<dbReference type="NCBIfam" id="TIGR02212">
    <property type="entry name" value="lolCE"/>
    <property type="match status" value="1"/>
</dbReference>
<gene>
    <name evidence="11" type="ORF">KPL78_06965</name>
</gene>
<evidence type="ECO:0000259" key="10">
    <source>
        <dbReference type="Pfam" id="PF12704"/>
    </source>
</evidence>
<evidence type="ECO:0000313" key="11">
    <source>
        <dbReference type="EMBL" id="MBW6397580.1"/>
    </source>
</evidence>
<dbReference type="PANTHER" id="PTHR30489">
    <property type="entry name" value="LIPOPROTEIN-RELEASING SYSTEM TRANSMEMBRANE PROTEIN LOLE"/>
    <property type="match status" value="1"/>
</dbReference>
<evidence type="ECO:0000259" key="9">
    <source>
        <dbReference type="Pfam" id="PF02687"/>
    </source>
</evidence>
<keyword evidence="7 8" id="KW-0472">Membrane</keyword>
<dbReference type="PANTHER" id="PTHR30489:SF0">
    <property type="entry name" value="LIPOPROTEIN-RELEASING SYSTEM TRANSMEMBRANE PROTEIN LOLE"/>
    <property type="match status" value="1"/>
</dbReference>
<evidence type="ECO:0000256" key="2">
    <source>
        <dbReference type="ARBA" id="ARBA00005236"/>
    </source>
</evidence>
<comment type="caution">
    <text evidence="11">The sequence shown here is derived from an EMBL/GenBank/DDBJ whole genome shotgun (WGS) entry which is preliminary data.</text>
</comment>
<dbReference type="RefSeq" id="WP_219762181.1">
    <property type="nucleotide sequence ID" value="NZ_JAHYBZ010000002.1"/>
</dbReference>
<comment type="subcellular location">
    <subcellularLocation>
        <location evidence="1">Cell membrane</location>
        <topology evidence="1">Multi-pass membrane protein</topology>
    </subcellularLocation>
</comment>
<evidence type="ECO:0000256" key="7">
    <source>
        <dbReference type="ARBA" id="ARBA00023136"/>
    </source>
</evidence>
<dbReference type="Pfam" id="PF12704">
    <property type="entry name" value="MacB_PCD"/>
    <property type="match status" value="1"/>
</dbReference>
<name>A0ABS7A8C7_9PROT</name>
<feature type="transmembrane region" description="Helical" evidence="8">
    <location>
        <begin position="275"/>
        <end position="299"/>
    </location>
</feature>
<dbReference type="InterPro" id="IPR011925">
    <property type="entry name" value="LolCE_TM"/>
</dbReference>
<dbReference type="InterPro" id="IPR003838">
    <property type="entry name" value="ABC3_permease_C"/>
</dbReference>
<protein>
    <submittedName>
        <fullName evidence="11">Lipoprotein-releasing ABC transporter permease subunit</fullName>
    </submittedName>
</protein>